<dbReference type="InterPro" id="IPR011989">
    <property type="entry name" value="ARM-like"/>
</dbReference>
<evidence type="ECO:0000256" key="4">
    <source>
        <dbReference type="ARBA" id="ARBA00022679"/>
    </source>
</evidence>
<evidence type="ECO:0000256" key="5">
    <source>
        <dbReference type="ARBA" id="ARBA00022786"/>
    </source>
</evidence>
<dbReference type="Gene3D" id="1.25.10.10">
    <property type="entry name" value="Leucine-rich Repeat Variant"/>
    <property type="match status" value="1"/>
</dbReference>
<evidence type="ECO:0000313" key="7">
    <source>
        <dbReference type="EMBL" id="KAF0904360.1"/>
    </source>
</evidence>
<organism evidence="7 8">
    <name type="scientific">Oryza meyeriana var. granulata</name>
    <dbReference type="NCBI Taxonomy" id="110450"/>
    <lineage>
        <taxon>Eukaryota</taxon>
        <taxon>Viridiplantae</taxon>
        <taxon>Streptophyta</taxon>
        <taxon>Embryophyta</taxon>
        <taxon>Tracheophyta</taxon>
        <taxon>Spermatophyta</taxon>
        <taxon>Magnoliopsida</taxon>
        <taxon>Liliopsida</taxon>
        <taxon>Poales</taxon>
        <taxon>Poaceae</taxon>
        <taxon>BOP clade</taxon>
        <taxon>Oryzoideae</taxon>
        <taxon>Oryzeae</taxon>
        <taxon>Oryzinae</taxon>
        <taxon>Oryza</taxon>
        <taxon>Oryza meyeriana</taxon>
    </lineage>
</organism>
<dbReference type="SUPFAM" id="SSF57850">
    <property type="entry name" value="RING/U-box"/>
    <property type="match status" value="1"/>
</dbReference>
<dbReference type="AlphaFoldDB" id="A0A6G1CW48"/>
<comment type="caution">
    <text evidence="7">The sequence shown here is derived from an EMBL/GenBank/DDBJ whole genome shotgun (WGS) entry which is preliminary data.</text>
</comment>
<dbReference type="PROSITE" id="PS51698">
    <property type="entry name" value="U_BOX"/>
    <property type="match status" value="1"/>
</dbReference>
<protein>
    <recommendedName>
        <fullName evidence="3">RING-type E3 ubiquitin transferase</fullName>
        <ecNumber evidence="3">2.3.2.27</ecNumber>
    </recommendedName>
</protein>
<accession>A0A6G1CW48</accession>
<dbReference type="OrthoDB" id="10064100at2759"/>
<dbReference type="GO" id="GO:0061630">
    <property type="term" value="F:ubiquitin protein ligase activity"/>
    <property type="evidence" value="ECO:0007669"/>
    <property type="project" value="UniProtKB-EC"/>
</dbReference>
<dbReference type="InterPro" id="IPR013083">
    <property type="entry name" value="Znf_RING/FYVE/PHD"/>
</dbReference>
<reference evidence="7 8" key="1">
    <citation type="submission" date="2019-11" db="EMBL/GenBank/DDBJ databases">
        <title>Whole genome sequence of Oryza granulata.</title>
        <authorList>
            <person name="Li W."/>
        </authorList>
    </citation>
    <scope>NUCLEOTIDE SEQUENCE [LARGE SCALE GENOMIC DNA]</scope>
    <source>
        <strain evidence="8">cv. Menghai</strain>
        <tissue evidence="7">Leaf</tissue>
    </source>
</reference>
<dbReference type="Proteomes" id="UP000479710">
    <property type="component" value="Unassembled WGS sequence"/>
</dbReference>
<dbReference type="CDD" id="cd16664">
    <property type="entry name" value="RING-Ubox_PUB"/>
    <property type="match status" value="1"/>
</dbReference>
<dbReference type="InterPro" id="IPR016024">
    <property type="entry name" value="ARM-type_fold"/>
</dbReference>
<evidence type="ECO:0000259" key="6">
    <source>
        <dbReference type="PROSITE" id="PS51698"/>
    </source>
</evidence>
<dbReference type="InterPro" id="IPR045210">
    <property type="entry name" value="RING-Ubox_PUB"/>
</dbReference>
<keyword evidence="5" id="KW-0833">Ubl conjugation pathway</keyword>
<proteinExistence type="predicted"/>
<comment type="catalytic activity">
    <reaction evidence="1">
        <text>S-ubiquitinyl-[E2 ubiquitin-conjugating enzyme]-L-cysteine + [acceptor protein]-L-lysine = [E2 ubiquitin-conjugating enzyme]-L-cysteine + N(6)-ubiquitinyl-[acceptor protein]-L-lysine.</text>
        <dbReference type="EC" id="2.3.2.27"/>
    </reaction>
</comment>
<keyword evidence="8" id="KW-1185">Reference proteome</keyword>
<name>A0A6G1CW48_9ORYZ</name>
<evidence type="ECO:0000256" key="3">
    <source>
        <dbReference type="ARBA" id="ARBA00012483"/>
    </source>
</evidence>
<evidence type="ECO:0000256" key="1">
    <source>
        <dbReference type="ARBA" id="ARBA00000900"/>
    </source>
</evidence>
<dbReference type="Pfam" id="PF04564">
    <property type="entry name" value="U-box"/>
    <property type="match status" value="1"/>
</dbReference>
<dbReference type="SMART" id="SM00504">
    <property type="entry name" value="Ubox"/>
    <property type="match status" value="1"/>
</dbReference>
<dbReference type="GO" id="GO:0016567">
    <property type="term" value="P:protein ubiquitination"/>
    <property type="evidence" value="ECO:0007669"/>
    <property type="project" value="UniProtKB-UniPathway"/>
</dbReference>
<dbReference type="EMBL" id="SPHZ02000008">
    <property type="protein sequence ID" value="KAF0904360.1"/>
    <property type="molecule type" value="Genomic_DNA"/>
</dbReference>
<comment type="pathway">
    <text evidence="2">Protein modification; protein ubiquitination.</text>
</comment>
<sequence>MENNNDRAIRIARRNSHPKVHSSMCSELTMMLDKVSSILPSIEAAQPGCKAGIEELCNLYNIVDKGKLIIQNCIECSSLYLAITGEATAMRCERIRDALRRSLFLVQTMVPSSLANQVADVHNDLGDVKFIVDPEEEESGKAILEMLRQSDATQEHELQTFLFAASKLNLASPKAILIERRAIKKLLDKINGNDPKKEGILKFFQYLVRKYGKTMKPEGSPKNEAVDVENITSSTDLIASGTNTPQKCFSPTNSWTGRCEDQNNLSPVSTPPREFCCPLSMKLMYDPVIIASGQTYERENIERWFSEGNDICPRTQVKLENFTITPNTCMKAVICNWCKDNELEFTSSPEQFHSYSLSSLHNISAPLIAGKMREYMSDHSSSSFALSGVSYVSSPMRETEDSRANFTQFFSNAYYQLFLSFSNFNKEMFLNFFYELSELPMELQAKAVRDFKSVLNGEYQIWRSMISNGFLEAFLEFLKNDNRRCTMEAQRTGIQFFLAFLCNSRARIPSISEDAVSLIASFLGSEIKTEALQILYELLQQPSCRESRLMTSIVAPSVFLAWESADTGCLELVLKIICELSSKNDVKSFLISSGIISKLSPILSEGRLPECCLKILLNLSEWKQAADLIMRTDQCLSSISDYLDTGSSMEREHASGILLALCSRSIEDCVLIMKEGVIPALVDLSVNGTEAAKASSIKLLQLLRDSRHSDQFGNSCSSEVAVNGAAENSPNGSICKQPISKSARYISRKLNIFLKPRSLTLV</sequence>
<dbReference type="UniPathway" id="UPA00143"/>
<dbReference type="EC" id="2.3.2.27" evidence="3"/>
<dbReference type="FunFam" id="3.30.40.10:FF:000382">
    <property type="entry name" value="RING-type E3 ubiquitin transferase"/>
    <property type="match status" value="1"/>
</dbReference>
<feature type="domain" description="U-box" evidence="6">
    <location>
        <begin position="270"/>
        <end position="344"/>
    </location>
</feature>
<keyword evidence="4" id="KW-0808">Transferase</keyword>
<dbReference type="InterPro" id="IPR003613">
    <property type="entry name" value="Ubox_domain"/>
</dbReference>
<dbReference type="PANTHER" id="PTHR23315:SF240">
    <property type="entry name" value="U-BOX DOMAIN-CONTAINING PROTEIN 5"/>
    <property type="match status" value="1"/>
</dbReference>
<dbReference type="PANTHER" id="PTHR23315">
    <property type="entry name" value="U BOX DOMAIN-CONTAINING"/>
    <property type="match status" value="1"/>
</dbReference>
<gene>
    <name evidence="7" type="ORF">E2562_033567</name>
</gene>
<evidence type="ECO:0000313" key="8">
    <source>
        <dbReference type="Proteomes" id="UP000479710"/>
    </source>
</evidence>
<dbReference type="SUPFAM" id="SSF48371">
    <property type="entry name" value="ARM repeat"/>
    <property type="match status" value="1"/>
</dbReference>
<dbReference type="Gene3D" id="3.30.40.10">
    <property type="entry name" value="Zinc/RING finger domain, C3HC4 (zinc finger)"/>
    <property type="match status" value="1"/>
</dbReference>
<evidence type="ECO:0000256" key="2">
    <source>
        <dbReference type="ARBA" id="ARBA00004906"/>
    </source>
</evidence>